<protein>
    <submittedName>
        <fullName evidence="3">Uncharacterized protein</fullName>
    </submittedName>
</protein>
<keyword evidence="2" id="KW-0732">Signal</keyword>
<evidence type="ECO:0000313" key="3">
    <source>
        <dbReference type="EMBL" id="QVL32292.1"/>
    </source>
</evidence>
<evidence type="ECO:0000256" key="2">
    <source>
        <dbReference type="SAM" id="SignalP"/>
    </source>
</evidence>
<accession>A0A8E6B5J7</accession>
<feature type="compositionally biased region" description="Low complexity" evidence="1">
    <location>
        <begin position="100"/>
        <end position="123"/>
    </location>
</feature>
<evidence type="ECO:0000256" key="1">
    <source>
        <dbReference type="SAM" id="MobiDB-lite"/>
    </source>
</evidence>
<dbReference type="KEGG" id="tsph:KIH39_26255"/>
<name>A0A8E6B5J7_9BACT</name>
<feature type="region of interest" description="Disordered" evidence="1">
    <location>
        <begin position="89"/>
        <end position="135"/>
    </location>
</feature>
<dbReference type="Proteomes" id="UP000676194">
    <property type="component" value="Chromosome"/>
</dbReference>
<keyword evidence="4" id="KW-1185">Reference proteome</keyword>
<dbReference type="RefSeq" id="WP_213497109.1">
    <property type="nucleotide sequence ID" value="NZ_CP074694.1"/>
</dbReference>
<dbReference type="EMBL" id="CP074694">
    <property type="protein sequence ID" value="QVL32292.1"/>
    <property type="molecule type" value="Genomic_DNA"/>
</dbReference>
<feature type="signal peptide" evidence="2">
    <location>
        <begin position="1"/>
        <end position="28"/>
    </location>
</feature>
<proteinExistence type="predicted"/>
<organism evidence="3 4">
    <name type="scientific">Telmatocola sphagniphila</name>
    <dbReference type="NCBI Taxonomy" id="1123043"/>
    <lineage>
        <taxon>Bacteria</taxon>
        <taxon>Pseudomonadati</taxon>
        <taxon>Planctomycetota</taxon>
        <taxon>Planctomycetia</taxon>
        <taxon>Gemmatales</taxon>
        <taxon>Gemmataceae</taxon>
    </lineage>
</organism>
<dbReference type="AlphaFoldDB" id="A0A8E6B5J7"/>
<evidence type="ECO:0000313" key="4">
    <source>
        <dbReference type="Proteomes" id="UP000676194"/>
    </source>
</evidence>
<sequence>MRINLTNRLAAFSAAGFLLFGFSSPAMATGPVGSVTGVSKAVKSNGSPLTGAIHSLQQIKVSLEKADHDYGGHRAKAIHDISEAEHELRAANHAAHQQGKKPASSSNSATKTKPAAKPANNSNSGGGNKGKMTEPQPLSDAQIAAAIPELQAAESYLRGAGHDFGGHKEKAIQDLNKAIGQLKEALAYIKKKEAGAKTN</sequence>
<feature type="chain" id="PRO_5033989155" evidence="2">
    <location>
        <begin position="29"/>
        <end position="199"/>
    </location>
</feature>
<reference evidence="3" key="1">
    <citation type="submission" date="2021-05" db="EMBL/GenBank/DDBJ databases">
        <title>Complete genome sequence of the cellulolytic planctomycete Telmatocola sphagniphila SP2T and characterization of the first cellulase from planctomycetes.</title>
        <authorList>
            <person name="Rakitin A.L."/>
            <person name="Beletsky A.V."/>
            <person name="Naumoff D.G."/>
            <person name="Kulichevskaya I.S."/>
            <person name="Mardanov A.V."/>
            <person name="Ravin N.V."/>
            <person name="Dedysh S.N."/>
        </authorList>
    </citation>
    <scope>NUCLEOTIDE SEQUENCE</scope>
    <source>
        <strain evidence="3">SP2T</strain>
    </source>
</reference>
<gene>
    <name evidence="3" type="ORF">KIH39_26255</name>
</gene>